<evidence type="ECO:0000313" key="1">
    <source>
        <dbReference type="EMBL" id="QTE01914.1"/>
    </source>
</evidence>
<evidence type="ECO:0000313" key="2">
    <source>
        <dbReference type="Proteomes" id="UP000663908"/>
    </source>
</evidence>
<organism evidence="1 2">
    <name type="scientific">Streptomyces cyanogenus</name>
    <dbReference type="NCBI Taxonomy" id="80860"/>
    <lineage>
        <taxon>Bacteria</taxon>
        <taxon>Bacillati</taxon>
        <taxon>Actinomycetota</taxon>
        <taxon>Actinomycetes</taxon>
        <taxon>Kitasatosporales</taxon>
        <taxon>Streptomycetaceae</taxon>
        <taxon>Streptomyces</taxon>
    </lineage>
</organism>
<protein>
    <submittedName>
        <fullName evidence="1">Uncharacterized protein</fullName>
    </submittedName>
</protein>
<name>A0ABX7U2C6_STRCY</name>
<gene>
    <name evidence="1" type="ORF">S1361_31575</name>
</gene>
<dbReference type="Proteomes" id="UP000663908">
    <property type="component" value="Chromosome"/>
</dbReference>
<proteinExistence type="predicted"/>
<dbReference type="EMBL" id="CP071839">
    <property type="protein sequence ID" value="QTE01914.1"/>
    <property type="molecule type" value="Genomic_DNA"/>
</dbReference>
<keyword evidence="2" id="KW-1185">Reference proteome</keyword>
<reference evidence="1 2" key="1">
    <citation type="submission" date="2021-03" db="EMBL/GenBank/DDBJ databases">
        <title>Complete genome sequence of Streptomyces cyanogenus S136, producer of anticancer angucycline landomycin A.</title>
        <authorList>
            <person name="Hrab P."/>
            <person name="Ruckert C."/>
            <person name="Busche T."/>
            <person name="Ostash I."/>
            <person name="Kalinowski J."/>
            <person name="Fedorenko V."/>
            <person name="Yushchuk O."/>
            <person name="Ostash B."/>
        </authorList>
    </citation>
    <scope>NUCLEOTIDE SEQUENCE [LARGE SCALE GENOMIC DNA]</scope>
    <source>
        <strain evidence="1 2">S136</strain>
    </source>
</reference>
<accession>A0ABX7U2C6</accession>
<sequence>MCQWQAIRCAGNVSKEDSVGFSGHLVFARGERPLLEAPVFDSIDQEPKGTVQACRPRPGGWQTLRFDHGLWEDDHLLALVEWTGAPACVAHVSDSDVALVTGLGTDGQRWQAWLNLDRAAALLAEEPEDLDDVSLWVGTPDFDEAVGRKRAELEADVPADAEGALAWAAAAGVPAAAQRARIEELLHSRETFAEDLFEALLDELGFPRATEPSPEP</sequence>